<dbReference type="EMBL" id="JADWYS010000001">
    <property type="protein sequence ID" value="MBG9390392.1"/>
    <property type="molecule type" value="Genomic_DNA"/>
</dbReference>
<dbReference type="PROSITE" id="PS51257">
    <property type="entry name" value="PROKAR_LIPOPROTEIN"/>
    <property type="match status" value="1"/>
</dbReference>
<organism evidence="3 4">
    <name type="scientific">Caenimonas aquaedulcis</name>
    <dbReference type="NCBI Taxonomy" id="2793270"/>
    <lineage>
        <taxon>Bacteria</taxon>
        <taxon>Pseudomonadati</taxon>
        <taxon>Pseudomonadota</taxon>
        <taxon>Betaproteobacteria</taxon>
        <taxon>Burkholderiales</taxon>
        <taxon>Comamonadaceae</taxon>
        <taxon>Caenimonas</taxon>
    </lineage>
</organism>
<evidence type="ECO:0008006" key="5">
    <source>
        <dbReference type="Google" id="ProtNLM"/>
    </source>
</evidence>
<feature type="chain" id="PRO_5037848793" description="Lipoprotein" evidence="2">
    <location>
        <begin position="18"/>
        <end position="96"/>
    </location>
</feature>
<sequence>MRAVALCIVLASGVAVSACQKAGTEAEAGAAGQGGGRATASAGSTASAQPGVGLNGGIASSGTGLTGSFPARNASGTPAAGDGSPNLTTKSSVGNR</sequence>
<gene>
    <name evidence="3" type="ORF">I5803_20345</name>
</gene>
<evidence type="ECO:0000313" key="3">
    <source>
        <dbReference type="EMBL" id="MBG9390392.1"/>
    </source>
</evidence>
<protein>
    <recommendedName>
        <fullName evidence="5">Lipoprotein</fullName>
    </recommendedName>
</protein>
<feature type="region of interest" description="Disordered" evidence="1">
    <location>
        <begin position="25"/>
        <end position="96"/>
    </location>
</feature>
<dbReference type="RefSeq" id="WP_196988133.1">
    <property type="nucleotide sequence ID" value="NZ_JADWYS010000001.1"/>
</dbReference>
<feature type="signal peptide" evidence="2">
    <location>
        <begin position="1"/>
        <end position="17"/>
    </location>
</feature>
<evidence type="ECO:0000256" key="2">
    <source>
        <dbReference type="SAM" id="SignalP"/>
    </source>
</evidence>
<reference evidence="3" key="1">
    <citation type="submission" date="2020-11" db="EMBL/GenBank/DDBJ databases">
        <title>Bacterial whole genome sequence for Caenimonas sp. DR4.4.</title>
        <authorList>
            <person name="Le V."/>
            <person name="Ko S.-R."/>
            <person name="Ahn C.-Y."/>
            <person name="Oh H.-M."/>
        </authorList>
    </citation>
    <scope>NUCLEOTIDE SEQUENCE</scope>
    <source>
        <strain evidence="3">DR4.4</strain>
    </source>
</reference>
<proteinExistence type="predicted"/>
<dbReference type="Proteomes" id="UP000651050">
    <property type="component" value="Unassembled WGS sequence"/>
</dbReference>
<comment type="caution">
    <text evidence="3">The sequence shown here is derived from an EMBL/GenBank/DDBJ whole genome shotgun (WGS) entry which is preliminary data.</text>
</comment>
<keyword evidence="4" id="KW-1185">Reference proteome</keyword>
<keyword evidence="2" id="KW-0732">Signal</keyword>
<evidence type="ECO:0000256" key="1">
    <source>
        <dbReference type="SAM" id="MobiDB-lite"/>
    </source>
</evidence>
<accession>A0A931MIU7</accession>
<name>A0A931MIU7_9BURK</name>
<evidence type="ECO:0000313" key="4">
    <source>
        <dbReference type="Proteomes" id="UP000651050"/>
    </source>
</evidence>
<dbReference type="AlphaFoldDB" id="A0A931MIU7"/>
<feature type="compositionally biased region" description="Low complexity" evidence="1">
    <location>
        <begin position="38"/>
        <end position="49"/>
    </location>
</feature>
<feature type="compositionally biased region" description="Polar residues" evidence="1">
    <location>
        <begin position="85"/>
        <end position="96"/>
    </location>
</feature>